<name>A0A0D0ABP5_9AGAM</name>
<reference evidence="3" key="2">
    <citation type="submission" date="2015-01" db="EMBL/GenBank/DDBJ databases">
        <title>Evolutionary Origins and Diversification of the Mycorrhizal Mutualists.</title>
        <authorList>
            <consortium name="DOE Joint Genome Institute"/>
            <consortium name="Mycorrhizal Genomics Consortium"/>
            <person name="Kohler A."/>
            <person name="Kuo A."/>
            <person name="Nagy L.G."/>
            <person name="Floudas D."/>
            <person name="Copeland A."/>
            <person name="Barry K.W."/>
            <person name="Cichocki N."/>
            <person name="Veneault-Fourrey C."/>
            <person name="LaButti K."/>
            <person name="Lindquist E.A."/>
            <person name="Lipzen A."/>
            <person name="Lundell T."/>
            <person name="Morin E."/>
            <person name="Murat C."/>
            <person name="Riley R."/>
            <person name="Ohm R."/>
            <person name="Sun H."/>
            <person name="Tunlid A."/>
            <person name="Henrissat B."/>
            <person name="Grigoriev I.V."/>
            <person name="Hibbett D.S."/>
            <person name="Martin F."/>
        </authorList>
    </citation>
    <scope>NUCLEOTIDE SEQUENCE [LARGE SCALE GENOMIC DNA]</scope>
    <source>
        <strain evidence="3">441</strain>
    </source>
</reference>
<accession>A0A0D0ABP5</accession>
<protein>
    <submittedName>
        <fullName evidence="2">Uncharacterized protein</fullName>
    </submittedName>
</protein>
<evidence type="ECO:0000256" key="1">
    <source>
        <dbReference type="SAM" id="MobiDB-lite"/>
    </source>
</evidence>
<dbReference type="EMBL" id="KN833689">
    <property type="protein sequence ID" value="KIK29428.1"/>
    <property type="molecule type" value="Genomic_DNA"/>
</dbReference>
<reference evidence="2 3" key="1">
    <citation type="submission" date="2014-04" db="EMBL/GenBank/DDBJ databases">
        <authorList>
            <consortium name="DOE Joint Genome Institute"/>
            <person name="Kuo A."/>
            <person name="Kohler A."/>
            <person name="Costa M.D."/>
            <person name="Nagy L.G."/>
            <person name="Floudas D."/>
            <person name="Copeland A."/>
            <person name="Barry K.W."/>
            <person name="Cichocki N."/>
            <person name="Veneault-Fourrey C."/>
            <person name="LaButti K."/>
            <person name="Lindquist E.A."/>
            <person name="Lipzen A."/>
            <person name="Lundell T."/>
            <person name="Morin E."/>
            <person name="Murat C."/>
            <person name="Sun H."/>
            <person name="Tunlid A."/>
            <person name="Henrissat B."/>
            <person name="Grigoriev I.V."/>
            <person name="Hibbett D.S."/>
            <person name="Martin F."/>
            <person name="Nordberg H.P."/>
            <person name="Cantor M.N."/>
            <person name="Hua S.X."/>
        </authorList>
    </citation>
    <scope>NUCLEOTIDE SEQUENCE [LARGE SCALE GENOMIC DNA]</scope>
    <source>
        <strain evidence="2 3">441</strain>
    </source>
</reference>
<dbReference type="AlphaFoldDB" id="A0A0D0ABP5"/>
<evidence type="ECO:0000313" key="3">
    <source>
        <dbReference type="Proteomes" id="UP000054018"/>
    </source>
</evidence>
<organism evidence="2 3">
    <name type="scientific">Pisolithus microcarpus 441</name>
    <dbReference type="NCBI Taxonomy" id="765257"/>
    <lineage>
        <taxon>Eukaryota</taxon>
        <taxon>Fungi</taxon>
        <taxon>Dikarya</taxon>
        <taxon>Basidiomycota</taxon>
        <taxon>Agaricomycotina</taxon>
        <taxon>Agaricomycetes</taxon>
        <taxon>Agaricomycetidae</taxon>
        <taxon>Boletales</taxon>
        <taxon>Sclerodermatineae</taxon>
        <taxon>Pisolithaceae</taxon>
        <taxon>Pisolithus</taxon>
    </lineage>
</organism>
<feature type="region of interest" description="Disordered" evidence="1">
    <location>
        <begin position="1"/>
        <end position="29"/>
    </location>
</feature>
<dbReference type="Proteomes" id="UP000054018">
    <property type="component" value="Unassembled WGS sequence"/>
</dbReference>
<sequence>MCSAHVFGPSRTSGFNDSEQGQGLRQNAKLRPHNPLNFAERVVRLAVRKTGDKDDPEYSFEVA</sequence>
<keyword evidence="3" id="KW-1185">Reference proteome</keyword>
<evidence type="ECO:0000313" key="2">
    <source>
        <dbReference type="EMBL" id="KIK29428.1"/>
    </source>
</evidence>
<gene>
    <name evidence="2" type="ORF">PISMIDRAFT_672117</name>
</gene>
<dbReference type="HOGENOM" id="CLU_2886715_0_0_1"/>
<feature type="compositionally biased region" description="Polar residues" evidence="1">
    <location>
        <begin position="10"/>
        <end position="25"/>
    </location>
</feature>
<proteinExistence type="predicted"/>